<dbReference type="Gene3D" id="2.60.40.4170">
    <property type="match status" value="2"/>
</dbReference>
<dbReference type="AlphaFoldDB" id="A0A929QSP0"/>
<gene>
    <name evidence="2" type="ORF">HXK00_02315</name>
</gene>
<evidence type="ECO:0000256" key="1">
    <source>
        <dbReference type="SAM" id="SignalP"/>
    </source>
</evidence>
<organism evidence="2 3">
    <name type="scientific">Abiotrophia defectiva</name>
    <name type="common">Streptococcus defectivus</name>
    <dbReference type="NCBI Taxonomy" id="46125"/>
    <lineage>
        <taxon>Bacteria</taxon>
        <taxon>Bacillati</taxon>
        <taxon>Bacillota</taxon>
        <taxon>Bacilli</taxon>
        <taxon>Lactobacillales</taxon>
        <taxon>Aerococcaceae</taxon>
        <taxon>Abiotrophia</taxon>
    </lineage>
</organism>
<feature type="chain" id="PRO_5036791103" description="DUF5068 domain-containing protein" evidence="1">
    <location>
        <begin position="27"/>
        <end position="405"/>
    </location>
</feature>
<protein>
    <recommendedName>
        <fullName evidence="4">DUF5068 domain-containing protein</fullName>
    </recommendedName>
</protein>
<evidence type="ECO:0000313" key="2">
    <source>
        <dbReference type="EMBL" id="MBF0934461.1"/>
    </source>
</evidence>
<evidence type="ECO:0008006" key="4">
    <source>
        <dbReference type="Google" id="ProtNLM"/>
    </source>
</evidence>
<feature type="signal peptide" evidence="1">
    <location>
        <begin position="1"/>
        <end position="26"/>
    </location>
</feature>
<name>A0A929QSP0_ABIDE</name>
<sequence>MKKTLRIVLSSLSLTALLAGPTIALAESSSSESSASSQESTASTESSTDFKAVTEAIKTAASAKEASVTYTNSTPITFGKAPVTETIHAYSLISLKDFTKDLAIPFGGDTQTGAVLVLDVSLKNDSNKDTYITGGFSGSIVGYDKAVSHNNNLLDETKDLAKAVVDAKQVLKAKSELRGFVALTIGGDALKKLNKNGALSFDTLVVLANQGDKITDAIVPTASTILPTSKEGEAKRSAASEFYPDKLTAENWGTKTLISSSTDKQNVKFEGYDVTLNGYQLVDFKPNEDQASRFEKLKGGVVVLTAEITVKNNGKVALNARQTAGNLVFNDQLKLMHEGMVEVEPAKDKEVVEPGQEYTYHLAFVYSKDDYDLYKDRSLTLNVNLYDKDFKSLTKSGDITFQLKK</sequence>
<dbReference type="EMBL" id="JABZFV010000025">
    <property type="protein sequence ID" value="MBF0934461.1"/>
    <property type="molecule type" value="Genomic_DNA"/>
</dbReference>
<accession>A0A929QSP0</accession>
<reference evidence="2" key="1">
    <citation type="submission" date="2020-04" db="EMBL/GenBank/DDBJ databases">
        <title>Deep metagenomics examines the oral microbiome during advanced dental caries in children, revealing novel taxa and co-occurrences with host molecules.</title>
        <authorList>
            <person name="Baker J.L."/>
            <person name="Morton J.T."/>
            <person name="Dinis M."/>
            <person name="Alvarez R."/>
            <person name="Tran N.C."/>
            <person name="Knight R."/>
            <person name="Edlund A."/>
        </authorList>
    </citation>
    <scope>NUCLEOTIDE SEQUENCE</scope>
    <source>
        <strain evidence="2">JCVI_23_bin.16</strain>
    </source>
</reference>
<comment type="caution">
    <text evidence="2">The sequence shown here is derived from an EMBL/GenBank/DDBJ whole genome shotgun (WGS) entry which is preliminary data.</text>
</comment>
<proteinExistence type="predicted"/>
<dbReference type="Proteomes" id="UP000757900">
    <property type="component" value="Unassembled WGS sequence"/>
</dbReference>
<keyword evidence="1" id="KW-0732">Signal</keyword>
<evidence type="ECO:0000313" key="3">
    <source>
        <dbReference type="Proteomes" id="UP000757900"/>
    </source>
</evidence>